<evidence type="ECO:0000256" key="2">
    <source>
        <dbReference type="ARBA" id="ARBA00022475"/>
    </source>
</evidence>
<dbReference type="AlphaFoldDB" id="A0AAW9S5D8"/>
<comment type="subunit">
    <text evidence="11">Part of the signal recognition particle protein translocation system, which is composed of SRP and FtsY. SRP is a ribonucleoprotein composed of Ffh and a 4.5S RNA molecule.</text>
</comment>
<dbReference type="NCBIfam" id="TIGR00064">
    <property type="entry name" value="ftsY"/>
    <property type="match status" value="1"/>
</dbReference>
<keyword evidence="8 11" id="KW-0675">Receptor</keyword>
<dbReference type="PANTHER" id="PTHR43134:SF1">
    <property type="entry name" value="SIGNAL RECOGNITION PARTICLE RECEPTOR SUBUNIT ALPHA"/>
    <property type="match status" value="1"/>
</dbReference>
<dbReference type="PANTHER" id="PTHR43134">
    <property type="entry name" value="SIGNAL RECOGNITION PARTICLE RECEPTOR SUBUNIT ALPHA"/>
    <property type="match status" value="1"/>
</dbReference>
<evidence type="ECO:0000256" key="7">
    <source>
        <dbReference type="ARBA" id="ARBA00023136"/>
    </source>
</evidence>
<dbReference type="GO" id="GO:0005525">
    <property type="term" value="F:GTP binding"/>
    <property type="evidence" value="ECO:0007669"/>
    <property type="project" value="UniProtKB-UniRule"/>
</dbReference>
<dbReference type="Pfam" id="PF02881">
    <property type="entry name" value="SRP54_N"/>
    <property type="match status" value="1"/>
</dbReference>
<evidence type="ECO:0000256" key="10">
    <source>
        <dbReference type="ARBA" id="ARBA00053570"/>
    </source>
</evidence>
<dbReference type="GO" id="GO:0005047">
    <property type="term" value="F:signal recognition particle binding"/>
    <property type="evidence" value="ECO:0007669"/>
    <property type="project" value="TreeGrafter"/>
</dbReference>
<keyword evidence="2 11" id="KW-1003">Cell membrane</keyword>
<evidence type="ECO:0000256" key="12">
    <source>
        <dbReference type="SAM" id="MobiDB-lite"/>
    </source>
</evidence>
<evidence type="ECO:0000256" key="8">
    <source>
        <dbReference type="ARBA" id="ARBA00023170"/>
    </source>
</evidence>
<organism evidence="16 17">
    <name type="scientific">Microbaculum marinum</name>
    <dbReference type="NCBI Taxonomy" id="1764581"/>
    <lineage>
        <taxon>Bacteria</taxon>
        <taxon>Pseudomonadati</taxon>
        <taxon>Pseudomonadota</taxon>
        <taxon>Alphaproteobacteria</taxon>
        <taxon>Hyphomicrobiales</taxon>
        <taxon>Tepidamorphaceae</taxon>
        <taxon>Microbaculum</taxon>
    </lineage>
</organism>
<keyword evidence="6 11" id="KW-0342">GTP-binding</keyword>
<evidence type="ECO:0000259" key="14">
    <source>
        <dbReference type="SMART" id="SM00962"/>
    </source>
</evidence>
<feature type="binding site" evidence="11">
    <location>
        <begin position="307"/>
        <end position="310"/>
    </location>
    <ligand>
        <name>GTP</name>
        <dbReference type="ChEBI" id="CHEBI:37565"/>
    </ligand>
</feature>
<dbReference type="Gene3D" id="3.40.50.300">
    <property type="entry name" value="P-loop containing nucleotide triphosphate hydrolases"/>
    <property type="match status" value="1"/>
</dbReference>
<feature type="compositionally biased region" description="Basic and acidic residues" evidence="12">
    <location>
        <begin position="34"/>
        <end position="43"/>
    </location>
</feature>
<evidence type="ECO:0000313" key="16">
    <source>
        <dbReference type="EMBL" id="MEJ8574776.1"/>
    </source>
</evidence>
<keyword evidence="5 11" id="KW-0378">Hydrolase</keyword>
<evidence type="ECO:0000259" key="15">
    <source>
        <dbReference type="SMART" id="SM00963"/>
    </source>
</evidence>
<gene>
    <name evidence="11 16" type="primary">ftsY</name>
    <name evidence="16" type="ORF">V3328_25095</name>
</gene>
<dbReference type="InterPro" id="IPR000897">
    <property type="entry name" value="SRP54_GTPase_dom"/>
</dbReference>
<evidence type="ECO:0000256" key="4">
    <source>
        <dbReference type="ARBA" id="ARBA00022741"/>
    </source>
</evidence>
<dbReference type="GO" id="GO:0005737">
    <property type="term" value="C:cytoplasm"/>
    <property type="evidence" value="ECO:0007669"/>
    <property type="project" value="UniProtKB-SubCell"/>
</dbReference>
<evidence type="ECO:0000313" key="17">
    <source>
        <dbReference type="Proteomes" id="UP001378188"/>
    </source>
</evidence>
<feature type="binding site" evidence="11">
    <location>
        <begin position="161"/>
        <end position="168"/>
    </location>
    <ligand>
        <name>GTP</name>
        <dbReference type="ChEBI" id="CHEBI:37565"/>
    </ligand>
</feature>
<dbReference type="FunFam" id="1.20.120.140:FF:000002">
    <property type="entry name" value="Signal recognition particle receptor FtsY"/>
    <property type="match status" value="1"/>
</dbReference>
<keyword evidence="7 11" id="KW-0472">Membrane</keyword>
<comment type="function">
    <text evidence="10 11">Involved in targeting and insertion of nascent membrane proteins into the cytoplasmic membrane. Acts as a receptor for the complex formed by the signal recognition particle (SRP) and the ribosome-nascent chain (RNC). Interaction with SRP-RNC leads to the transfer of the RNC complex to the Sec translocase for insertion into the membrane, the hydrolysis of GTP by both Ffh and FtsY, and the dissociation of the SRP-FtsY complex into the individual components.</text>
</comment>
<dbReference type="GO" id="GO:0003924">
    <property type="term" value="F:GTPase activity"/>
    <property type="evidence" value="ECO:0007669"/>
    <property type="project" value="UniProtKB-UniRule"/>
</dbReference>
<feature type="domain" description="AAA+ ATPase" evidence="13">
    <location>
        <begin position="153"/>
        <end position="333"/>
    </location>
</feature>
<evidence type="ECO:0000256" key="5">
    <source>
        <dbReference type="ARBA" id="ARBA00022801"/>
    </source>
</evidence>
<evidence type="ECO:0000256" key="11">
    <source>
        <dbReference type="HAMAP-Rule" id="MF_00920"/>
    </source>
</evidence>
<feature type="binding site" evidence="11">
    <location>
        <begin position="243"/>
        <end position="247"/>
    </location>
    <ligand>
        <name>GTP</name>
        <dbReference type="ChEBI" id="CHEBI:37565"/>
    </ligand>
</feature>
<dbReference type="SUPFAM" id="SSF47364">
    <property type="entry name" value="Domain of the SRP/SRP receptor G-proteins"/>
    <property type="match status" value="1"/>
</dbReference>
<dbReference type="InterPro" id="IPR027417">
    <property type="entry name" value="P-loop_NTPase"/>
</dbReference>
<evidence type="ECO:0000256" key="6">
    <source>
        <dbReference type="ARBA" id="ARBA00023134"/>
    </source>
</evidence>
<evidence type="ECO:0000256" key="9">
    <source>
        <dbReference type="ARBA" id="ARBA00048027"/>
    </source>
</evidence>
<dbReference type="SUPFAM" id="SSF52540">
    <property type="entry name" value="P-loop containing nucleoside triphosphate hydrolases"/>
    <property type="match status" value="1"/>
</dbReference>
<dbReference type="HAMAP" id="MF_00920">
    <property type="entry name" value="FtsY"/>
    <property type="match status" value="1"/>
</dbReference>
<keyword evidence="17" id="KW-1185">Reference proteome</keyword>
<dbReference type="GO" id="GO:0006614">
    <property type="term" value="P:SRP-dependent cotranslational protein targeting to membrane"/>
    <property type="evidence" value="ECO:0007669"/>
    <property type="project" value="InterPro"/>
</dbReference>
<dbReference type="Pfam" id="PF00448">
    <property type="entry name" value="SRP54"/>
    <property type="match status" value="1"/>
</dbReference>
<dbReference type="SMART" id="SM00382">
    <property type="entry name" value="AAA"/>
    <property type="match status" value="1"/>
</dbReference>
<dbReference type="EMBL" id="JAZHOF010000014">
    <property type="protein sequence ID" value="MEJ8574776.1"/>
    <property type="molecule type" value="Genomic_DNA"/>
</dbReference>
<dbReference type="RefSeq" id="WP_340332475.1">
    <property type="nucleotide sequence ID" value="NZ_JAZHOF010000014.1"/>
</dbReference>
<comment type="catalytic activity">
    <reaction evidence="9 11">
        <text>GTP + H2O = GDP + phosphate + H(+)</text>
        <dbReference type="Rhea" id="RHEA:19669"/>
        <dbReference type="ChEBI" id="CHEBI:15377"/>
        <dbReference type="ChEBI" id="CHEBI:15378"/>
        <dbReference type="ChEBI" id="CHEBI:37565"/>
        <dbReference type="ChEBI" id="CHEBI:43474"/>
        <dbReference type="ChEBI" id="CHEBI:58189"/>
        <dbReference type="EC" id="3.6.5.4"/>
    </reaction>
</comment>
<evidence type="ECO:0000256" key="1">
    <source>
        <dbReference type="ARBA" id="ARBA00004515"/>
    </source>
</evidence>
<accession>A0AAW9S5D8</accession>
<dbReference type="InterPro" id="IPR013822">
    <property type="entry name" value="Signal_recog_particl_SRP54_hlx"/>
</dbReference>
<dbReference type="Proteomes" id="UP001378188">
    <property type="component" value="Unassembled WGS sequence"/>
</dbReference>
<dbReference type="Gene3D" id="1.20.120.140">
    <property type="entry name" value="Signal recognition particle SRP54, nucleotide-binding domain"/>
    <property type="match status" value="1"/>
</dbReference>
<protein>
    <recommendedName>
        <fullName evidence="11">Signal recognition particle receptor FtsY</fullName>
        <shortName evidence="11">SRP receptor</shortName>
        <ecNumber evidence="11">3.6.5.4</ecNumber>
    </recommendedName>
</protein>
<evidence type="ECO:0000259" key="13">
    <source>
        <dbReference type="SMART" id="SM00382"/>
    </source>
</evidence>
<keyword evidence="3 11" id="KW-0963">Cytoplasm</keyword>
<dbReference type="InterPro" id="IPR003593">
    <property type="entry name" value="AAA+_ATPase"/>
</dbReference>
<dbReference type="CDD" id="cd17874">
    <property type="entry name" value="FtsY"/>
    <property type="match status" value="1"/>
</dbReference>
<dbReference type="SMART" id="SM00963">
    <property type="entry name" value="SRP54_N"/>
    <property type="match status" value="1"/>
</dbReference>
<dbReference type="InterPro" id="IPR004390">
    <property type="entry name" value="SR_rcpt_FtsY"/>
</dbReference>
<evidence type="ECO:0000256" key="3">
    <source>
        <dbReference type="ARBA" id="ARBA00022490"/>
    </source>
</evidence>
<dbReference type="SMART" id="SM00962">
    <property type="entry name" value="SRP54"/>
    <property type="match status" value="1"/>
</dbReference>
<feature type="domain" description="SRP54-type proteins GTP-binding" evidence="14">
    <location>
        <begin position="154"/>
        <end position="355"/>
    </location>
</feature>
<dbReference type="EC" id="3.6.5.4" evidence="11"/>
<proteinExistence type="inferred from homology"/>
<comment type="subcellular location">
    <subcellularLocation>
        <location evidence="1">Cell inner membrane</location>
        <topology evidence="1">Peripheral membrane protein</topology>
        <orientation evidence="1">Cytoplasmic side</orientation>
    </subcellularLocation>
    <subcellularLocation>
        <location evidence="11">Cell membrane</location>
        <topology evidence="11">Peripheral membrane protein</topology>
        <orientation evidence="11">Cytoplasmic side</orientation>
    </subcellularLocation>
    <subcellularLocation>
        <location evidence="11">Cytoplasm</location>
    </subcellularLocation>
</comment>
<reference evidence="16 17" key="1">
    <citation type="submission" date="2024-02" db="EMBL/GenBank/DDBJ databases">
        <title>Genome analysis and characterization of Microbaculum marinisediminis sp. nov., isolated from marine sediment.</title>
        <authorList>
            <person name="Du Z.-J."/>
            <person name="Ye Y.-Q."/>
            <person name="Zhang Z.-R."/>
            <person name="Yuan S.-M."/>
            <person name="Zhang X.-Y."/>
        </authorList>
    </citation>
    <scope>NUCLEOTIDE SEQUENCE [LARGE SCALE GENOMIC DNA]</scope>
    <source>
        <strain evidence="16 17">SDUM1044001</strain>
    </source>
</reference>
<sequence length="366" mass="38853">MSGDKSRPSFMDRMLGRSAPAPAPAPAEPAAEQPKTDETDAGRPESAAVAGKPKNWLQRLTSGLARSSSALGQNLTALIRKRRLDDETLQDLEDILVQADLGVETAVRITERLARDRYDKEIDDAELREVLASEITGVLEPVARPLEIDGARRPHVVLVVGVNGSGKTTTIGKLAAKFRADGKSVVLGAGDTFRAAAIEQLKIWGERTGSTVVARPQGSDASGLAFDALKLAREQNADLLMLDTAGRLQNKANLMAELEKIVRVLRKQDETAPHTVLLVLDATTGQNAMNQVEIFTQVAGVTGLVMTKLDGTARGGILVAIAARHGLPVHAIGVGEGIDDLQPFEAKEFARAIVGETITEAGDDAA</sequence>
<name>A0AAW9S5D8_9HYPH</name>
<dbReference type="FunFam" id="3.40.50.300:FF:000053">
    <property type="entry name" value="Signal recognition particle receptor FtsY"/>
    <property type="match status" value="1"/>
</dbReference>
<feature type="region of interest" description="Disordered" evidence="12">
    <location>
        <begin position="1"/>
        <end position="54"/>
    </location>
</feature>
<keyword evidence="4 11" id="KW-0547">Nucleotide-binding</keyword>
<dbReference type="GO" id="GO:0005886">
    <property type="term" value="C:plasma membrane"/>
    <property type="evidence" value="ECO:0007669"/>
    <property type="project" value="UniProtKB-SubCell"/>
</dbReference>
<feature type="domain" description="Signal recognition particle SRP54 helical bundle" evidence="15">
    <location>
        <begin position="60"/>
        <end position="139"/>
    </location>
</feature>
<comment type="similarity">
    <text evidence="11">Belongs to the GTP-binding SRP family. FtsY subfamily.</text>
</comment>
<comment type="caution">
    <text evidence="16">The sequence shown here is derived from an EMBL/GenBank/DDBJ whole genome shotgun (WGS) entry which is preliminary data.</text>
</comment>
<dbReference type="InterPro" id="IPR036225">
    <property type="entry name" value="SRP/SRP_N"/>
</dbReference>
<dbReference type="InterPro" id="IPR042101">
    <property type="entry name" value="SRP54_N_sf"/>
</dbReference>